<evidence type="ECO:0000256" key="2">
    <source>
        <dbReference type="SAM" id="Phobius"/>
    </source>
</evidence>
<dbReference type="Proteomes" id="UP001408789">
    <property type="component" value="Unassembled WGS sequence"/>
</dbReference>
<dbReference type="GO" id="GO:0034472">
    <property type="term" value="P:snRNA 3'-end processing"/>
    <property type="evidence" value="ECO:0007669"/>
    <property type="project" value="TreeGrafter"/>
</dbReference>
<protein>
    <recommendedName>
        <fullName evidence="7">ARM repeat superfamily protein</fullName>
    </recommendedName>
</protein>
<keyword evidence="2" id="KW-0472">Membrane</keyword>
<comment type="similarity">
    <text evidence="1">Belongs to the Integrator subunit 7 family.</text>
</comment>
<dbReference type="InterPro" id="IPR055195">
    <property type="entry name" value="INTS7_C_plant"/>
</dbReference>
<feature type="domain" description="Integrator complex subunit 7 N-terminal" evidence="4">
    <location>
        <begin position="66"/>
        <end position="498"/>
    </location>
</feature>
<reference evidence="5 6" key="1">
    <citation type="submission" date="2024-04" db="EMBL/GenBank/DDBJ databases">
        <title>The reference genome of an endangered Asteraceae, Deinandra increscens subsp. villosa, native to the Central Coast of California.</title>
        <authorList>
            <person name="Guilliams M."/>
            <person name="Hasenstab-Lehman K."/>
            <person name="Meyer R."/>
            <person name="Mcevoy S."/>
        </authorList>
    </citation>
    <scope>NUCLEOTIDE SEQUENCE [LARGE SCALE GENOMIC DNA]</scope>
    <source>
        <tissue evidence="5">Leaf</tissue>
    </source>
</reference>
<evidence type="ECO:0000256" key="1">
    <source>
        <dbReference type="ARBA" id="ARBA00008565"/>
    </source>
</evidence>
<dbReference type="InterPro" id="IPR011989">
    <property type="entry name" value="ARM-like"/>
</dbReference>
<organism evidence="5 6">
    <name type="scientific">Deinandra increscens subsp. villosa</name>
    <dbReference type="NCBI Taxonomy" id="3103831"/>
    <lineage>
        <taxon>Eukaryota</taxon>
        <taxon>Viridiplantae</taxon>
        <taxon>Streptophyta</taxon>
        <taxon>Embryophyta</taxon>
        <taxon>Tracheophyta</taxon>
        <taxon>Spermatophyta</taxon>
        <taxon>Magnoliopsida</taxon>
        <taxon>eudicotyledons</taxon>
        <taxon>Gunneridae</taxon>
        <taxon>Pentapetalae</taxon>
        <taxon>asterids</taxon>
        <taxon>campanulids</taxon>
        <taxon>Asterales</taxon>
        <taxon>Asteraceae</taxon>
        <taxon>Asteroideae</taxon>
        <taxon>Heliantheae alliance</taxon>
        <taxon>Madieae</taxon>
        <taxon>Madiinae</taxon>
        <taxon>Deinandra</taxon>
    </lineage>
</organism>
<feature type="domain" description="Integrator complex subunit 7-like C-terminal" evidence="3">
    <location>
        <begin position="925"/>
        <end position="1089"/>
    </location>
</feature>
<comment type="caution">
    <text evidence="5">The sequence shown here is derived from an EMBL/GenBank/DDBJ whole genome shotgun (WGS) entry which is preliminary data.</text>
</comment>
<evidence type="ECO:0000313" key="6">
    <source>
        <dbReference type="Proteomes" id="UP001408789"/>
    </source>
</evidence>
<dbReference type="InterPro" id="IPR056516">
    <property type="entry name" value="INTS7_N"/>
</dbReference>
<keyword evidence="2" id="KW-0812">Transmembrane</keyword>
<feature type="transmembrane region" description="Helical" evidence="2">
    <location>
        <begin position="770"/>
        <end position="790"/>
    </location>
</feature>
<dbReference type="InterPro" id="IPR016024">
    <property type="entry name" value="ARM-type_fold"/>
</dbReference>
<dbReference type="Gene3D" id="1.25.10.10">
    <property type="entry name" value="Leucine-rich Repeat Variant"/>
    <property type="match status" value="1"/>
</dbReference>
<dbReference type="EMBL" id="JBCNJP010000007">
    <property type="protein sequence ID" value="KAK9076252.1"/>
    <property type="molecule type" value="Genomic_DNA"/>
</dbReference>
<keyword evidence="2" id="KW-1133">Transmembrane helix</keyword>
<evidence type="ECO:0008006" key="7">
    <source>
        <dbReference type="Google" id="ProtNLM"/>
    </source>
</evidence>
<gene>
    <name evidence="5" type="ORF">SSX86_004585</name>
</gene>
<evidence type="ECO:0000259" key="4">
    <source>
        <dbReference type="Pfam" id="PF24436"/>
    </source>
</evidence>
<dbReference type="GO" id="GO:0032039">
    <property type="term" value="C:integrator complex"/>
    <property type="evidence" value="ECO:0007669"/>
    <property type="project" value="InterPro"/>
</dbReference>
<dbReference type="Pfam" id="PF24436">
    <property type="entry name" value="INTS7_N"/>
    <property type="match status" value="1"/>
</dbReference>
<accession>A0AAP0DNV1</accession>
<evidence type="ECO:0000259" key="3">
    <source>
        <dbReference type="Pfam" id="PF22966"/>
    </source>
</evidence>
<dbReference type="Pfam" id="PF22966">
    <property type="entry name" value="INTS7_C_plants"/>
    <property type="match status" value="1"/>
</dbReference>
<dbReference type="InterPro" id="IPR033060">
    <property type="entry name" value="INTS7"/>
</dbReference>
<dbReference type="PANTHER" id="PTHR13322">
    <property type="entry name" value="C1ORF73 PROTEIN"/>
    <property type="match status" value="1"/>
</dbReference>
<name>A0AAP0DNV1_9ASTR</name>
<dbReference type="SUPFAM" id="SSF48371">
    <property type="entry name" value="ARM repeat"/>
    <property type="match status" value="1"/>
</dbReference>
<sequence length="1092" mass="123454">MERTPAACAMDWSIQLDKALRSNNPGKRTEAIQEIGARLEWWSKEPDLSMAEYDMFGLVPGEDKLFANAILLRLADTFVSGDKHTKLCVVKIFLSELKQRKSKTSSKKNKDFFSKYKVPNHLELLRRIRMCFNSGDEEVRAMSLVLFGCWSNFAKDNAGIRYLILSCLVSCHVLEVKASLFAAGCFCEYSDDFSCVLLEMLVKVVSSSDMPIAGRLAGVRSFAKLGRSSALSSRAYEEGLKLILGSVEGDIVTTMLISLSIIASRSAPLISRQVDLLLTFLSQDKSVSLRATSLRCLNIVLSRSRFRVFPPAKLMSAMFNMLNGELPPVMQHDAIHILYEILMSRMLSFNCLEIYEYFTKILTIAEILLQSPVISNRLFAIHILADICVKFTTQIVMEYDENDKSLASQTISFLMNRVTLLTNLVLNFNQPNIELEQEIWSLYKTVNLLLHEFPSLGEFALNKLHLFIRCLLNKDHGAIGSKLVVCVSKVINLCLKTMVKYGTSNSQIQNSVRLLIKDVCGCSYFDYYVHVIYHLLSLKEIEECNSDDAYMIENEILALEKAKKLLEVKDYWSAYKAGENACFQGAWFTAAFIFGELIAIVRSDSCHQWLTSLTLFAYSEMKILYCSLPRERSTLLNWVVNNRSSLPIIGVLGEISKTTNHEIENLDVVCKILRVSKEMLLANDVMPSGQHYFQIQFLSLRANVIETAVDVFKLLGINSFSRGENKHFHNGASLVQPLTQLSTRFMKLARGYDLVAASFMGMNPTSTTIISAYALSCSVLAFITGFSLFFQFDNINLQSNFHAMLIHDLVARLWHIDQETSKELLLLLETCNGQPKIYFGQQSITQRMENSQNTCEVTSITKICRSAVKGVVDLQNAAKRMHESDDDIRLQIVNDGLKLQLDVLKNWLNVSMIPKYFFSVRPCVSCQLFASNKDSGDGAKISVLPRYQLHLDLCLQLNDISPQSLARITKLYCILQCKMSYQQPSQSQGDKNQTKMKFHDWADDNVLELNDKLIKYVNTCEKDDDGQITESIVRFKPNRKGQGFSTCVLDVSMFPLGSYEIKWRAGCLDVDGCYWSLNSLNSGPVFTVQKSC</sequence>
<dbReference type="PANTHER" id="PTHR13322:SF2">
    <property type="entry name" value="INTEGRATOR COMPLEX SUBUNIT 7"/>
    <property type="match status" value="1"/>
</dbReference>
<dbReference type="AlphaFoldDB" id="A0AAP0DNV1"/>
<evidence type="ECO:0000313" key="5">
    <source>
        <dbReference type="EMBL" id="KAK9076252.1"/>
    </source>
</evidence>
<proteinExistence type="inferred from homology"/>
<keyword evidence="6" id="KW-1185">Reference proteome</keyword>